<dbReference type="FunFam" id="2.40.10.10:FF:000006">
    <property type="entry name" value="Serine proteinase stubble"/>
    <property type="match status" value="1"/>
</dbReference>
<dbReference type="SMART" id="SM00020">
    <property type="entry name" value="Tryp_SPc"/>
    <property type="match status" value="1"/>
</dbReference>
<evidence type="ECO:0000256" key="3">
    <source>
        <dbReference type="ARBA" id="ARBA00022825"/>
    </source>
</evidence>
<keyword evidence="4" id="KW-1015">Disulfide bond</keyword>
<accession>A0AAV6VZF4</accession>
<evidence type="ECO:0000313" key="8">
    <source>
        <dbReference type="Proteomes" id="UP000827092"/>
    </source>
</evidence>
<keyword evidence="5" id="KW-0732">Signal</keyword>
<dbReference type="Proteomes" id="UP000827092">
    <property type="component" value="Unassembled WGS sequence"/>
</dbReference>
<dbReference type="PANTHER" id="PTHR24252:SF7">
    <property type="entry name" value="HYALIN"/>
    <property type="match status" value="1"/>
</dbReference>
<keyword evidence="3" id="KW-0720">Serine protease</keyword>
<dbReference type="EMBL" id="JAFNEN010000008">
    <property type="protein sequence ID" value="KAG8201093.1"/>
    <property type="molecule type" value="Genomic_DNA"/>
</dbReference>
<dbReference type="Gene3D" id="2.40.10.10">
    <property type="entry name" value="Trypsin-like serine proteases"/>
    <property type="match status" value="1"/>
</dbReference>
<dbReference type="Pfam" id="PF00089">
    <property type="entry name" value="Trypsin"/>
    <property type="match status" value="1"/>
</dbReference>
<dbReference type="PRINTS" id="PR00722">
    <property type="entry name" value="CHYMOTRYPSIN"/>
</dbReference>
<evidence type="ECO:0000259" key="6">
    <source>
        <dbReference type="PROSITE" id="PS50240"/>
    </source>
</evidence>
<keyword evidence="2" id="KW-0378">Hydrolase</keyword>
<evidence type="ECO:0000256" key="5">
    <source>
        <dbReference type="SAM" id="SignalP"/>
    </source>
</evidence>
<gene>
    <name evidence="7" type="ORF">JTE90_028763</name>
</gene>
<sequence length="288" mass="32000">MFKLLCCVVYVTLIFENAVANPLSSLTVLNCGKSLLPAYYPDRIVGGTPTRLGQHPWMVSLREEFDYRFEHACGASILNENWIVTAAHCIDFPYEPRKYEILAGLHKLSDEYAPTVRKYEISKIIMHPDFDDDTYVGDIALLKTSQPIDISNSNGYINGICLPKTKEDPTGYATVIGWGHTKTDGENSDILRQVVVPIIDRDMCNEAYDEDTEDGIDDVTENMICAGMTGRDSCQNDSGGPLFQTDNNGISTLIGIVSHGAGCGERFFPGVYTKMSMFQKWMTEAMSS</sequence>
<feature type="signal peptide" evidence="5">
    <location>
        <begin position="1"/>
        <end position="20"/>
    </location>
</feature>
<dbReference type="InterPro" id="IPR001254">
    <property type="entry name" value="Trypsin_dom"/>
</dbReference>
<proteinExistence type="predicted"/>
<dbReference type="InterPro" id="IPR009003">
    <property type="entry name" value="Peptidase_S1_PA"/>
</dbReference>
<dbReference type="InterPro" id="IPR018114">
    <property type="entry name" value="TRYPSIN_HIS"/>
</dbReference>
<dbReference type="PANTHER" id="PTHR24252">
    <property type="entry name" value="ACROSIN-RELATED"/>
    <property type="match status" value="1"/>
</dbReference>
<dbReference type="GO" id="GO:0004252">
    <property type="term" value="F:serine-type endopeptidase activity"/>
    <property type="evidence" value="ECO:0007669"/>
    <property type="project" value="InterPro"/>
</dbReference>
<evidence type="ECO:0000256" key="1">
    <source>
        <dbReference type="ARBA" id="ARBA00022670"/>
    </source>
</evidence>
<comment type="caution">
    <text evidence="7">The sequence shown here is derived from an EMBL/GenBank/DDBJ whole genome shotgun (WGS) entry which is preliminary data.</text>
</comment>
<organism evidence="7 8">
    <name type="scientific">Oedothorax gibbosus</name>
    <dbReference type="NCBI Taxonomy" id="931172"/>
    <lineage>
        <taxon>Eukaryota</taxon>
        <taxon>Metazoa</taxon>
        <taxon>Ecdysozoa</taxon>
        <taxon>Arthropoda</taxon>
        <taxon>Chelicerata</taxon>
        <taxon>Arachnida</taxon>
        <taxon>Araneae</taxon>
        <taxon>Araneomorphae</taxon>
        <taxon>Entelegynae</taxon>
        <taxon>Araneoidea</taxon>
        <taxon>Linyphiidae</taxon>
        <taxon>Erigoninae</taxon>
        <taxon>Oedothorax</taxon>
    </lineage>
</organism>
<dbReference type="SUPFAM" id="SSF50494">
    <property type="entry name" value="Trypsin-like serine proteases"/>
    <property type="match status" value="1"/>
</dbReference>
<evidence type="ECO:0000256" key="2">
    <source>
        <dbReference type="ARBA" id="ARBA00022801"/>
    </source>
</evidence>
<dbReference type="CDD" id="cd00190">
    <property type="entry name" value="Tryp_SPc"/>
    <property type="match status" value="1"/>
</dbReference>
<name>A0AAV6VZF4_9ARAC</name>
<feature type="chain" id="PRO_5043372491" description="Peptidase S1 domain-containing protein" evidence="5">
    <location>
        <begin position="21"/>
        <end position="288"/>
    </location>
</feature>
<dbReference type="PROSITE" id="PS50240">
    <property type="entry name" value="TRYPSIN_DOM"/>
    <property type="match status" value="1"/>
</dbReference>
<dbReference type="AlphaFoldDB" id="A0AAV6VZF4"/>
<evidence type="ECO:0000256" key="4">
    <source>
        <dbReference type="ARBA" id="ARBA00023157"/>
    </source>
</evidence>
<feature type="domain" description="Peptidase S1" evidence="6">
    <location>
        <begin position="44"/>
        <end position="287"/>
    </location>
</feature>
<dbReference type="PROSITE" id="PS00134">
    <property type="entry name" value="TRYPSIN_HIS"/>
    <property type="match status" value="1"/>
</dbReference>
<keyword evidence="8" id="KW-1185">Reference proteome</keyword>
<reference evidence="7 8" key="1">
    <citation type="journal article" date="2022" name="Nat. Ecol. Evol.">
        <title>A masculinizing supergene underlies an exaggerated male reproductive morph in a spider.</title>
        <authorList>
            <person name="Hendrickx F."/>
            <person name="De Corte Z."/>
            <person name="Sonet G."/>
            <person name="Van Belleghem S.M."/>
            <person name="Kostlbacher S."/>
            <person name="Vangestel C."/>
        </authorList>
    </citation>
    <scope>NUCLEOTIDE SEQUENCE [LARGE SCALE GENOMIC DNA]</scope>
    <source>
        <strain evidence="7">W744_W776</strain>
    </source>
</reference>
<dbReference type="GO" id="GO:0006508">
    <property type="term" value="P:proteolysis"/>
    <property type="evidence" value="ECO:0007669"/>
    <property type="project" value="UniProtKB-KW"/>
</dbReference>
<dbReference type="InterPro" id="IPR001314">
    <property type="entry name" value="Peptidase_S1A"/>
</dbReference>
<evidence type="ECO:0000313" key="7">
    <source>
        <dbReference type="EMBL" id="KAG8201093.1"/>
    </source>
</evidence>
<protein>
    <recommendedName>
        <fullName evidence="6">Peptidase S1 domain-containing protein</fullName>
    </recommendedName>
</protein>
<dbReference type="InterPro" id="IPR043504">
    <property type="entry name" value="Peptidase_S1_PA_chymotrypsin"/>
</dbReference>
<keyword evidence="1" id="KW-0645">Protease</keyword>